<evidence type="ECO:0000313" key="2">
    <source>
        <dbReference type="EMBL" id="PKI74107.1"/>
    </source>
</evidence>
<name>A0A2I0L070_PUNGR</name>
<feature type="region of interest" description="Disordered" evidence="1">
    <location>
        <begin position="1"/>
        <end position="23"/>
    </location>
</feature>
<protein>
    <submittedName>
        <fullName evidence="2">Uncharacterized protein</fullName>
    </submittedName>
</protein>
<accession>A0A2I0L070</accession>
<gene>
    <name evidence="2" type="ORF">CRG98_005486</name>
</gene>
<dbReference type="EMBL" id="PGOL01000239">
    <property type="protein sequence ID" value="PKI74107.1"/>
    <property type="molecule type" value="Genomic_DNA"/>
</dbReference>
<reference evidence="2 3" key="1">
    <citation type="submission" date="2017-11" db="EMBL/GenBank/DDBJ databases">
        <title>De-novo sequencing of pomegranate (Punica granatum L.) genome.</title>
        <authorList>
            <person name="Akparov Z."/>
            <person name="Amiraslanov A."/>
            <person name="Hajiyeva S."/>
            <person name="Abbasov M."/>
            <person name="Kaur K."/>
            <person name="Hamwieh A."/>
            <person name="Solovyev V."/>
            <person name="Salamov A."/>
            <person name="Braich B."/>
            <person name="Kosarev P."/>
            <person name="Mahmoud A."/>
            <person name="Hajiyev E."/>
            <person name="Babayeva S."/>
            <person name="Izzatullayeva V."/>
            <person name="Mammadov A."/>
            <person name="Mammadov A."/>
            <person name="Sharifova S."/>
            <person name="Ojaghi J."/>
            <person name="Eynullazada K."/>
            <person name="Bayramov B."/>
            <person name="Abdulazimova A."/>
            <person name="Shahmuradov I."/>
        </authorList>
    </citation>
    <scope>NUCLEOTIDE SEQUENCE [LARGE SCALE GENOMIC DNA]</scope>
    <source>
        <strain evidence="3">cv. AG2017</strain>
        <tissue evidence="2">Leaf</tissue>
    </source>
</reference>
<dbReference type="Proteomes" id="UP000233551">
    <property type="component" value="Unassembled WGS sequence"/>
</dbReference>
<dbReference type="AlphaFoldDB" id="A0A2I0L070"/>
<comment type="caution">
    <text evidence="2">The sequence shown here is derived from an EMBL/GenBank/DDBJ whole genome shotgun (WGS) entry which is preliminary data.</text>
</comment>
<keyword evidence="3" id="KW-1185">Reference proteome</keyword>
<organism evidence="2 3">
    <name type="scientific">Punica granatum</name>
    <name type="common">Pomegranate</name>
    <dbReference type="NCBI Taxonomy" id="22663"/>
    <lineage>
        <taxon>Eukaryota</taxon>
        <taxon>Viridiplantae</taxon>
        <taxon>Streptophyta</taxon>
        <taxon>Embryophyta</taxon>
        <taxon>Tracheophyta</taxon>
        <taxon>Spermatophyta</taxon>
        <taxon>Magnoliopsida</taxon>
        <taxon>eudicotyledons</taxon>
        <taxon>Gunneridae</taxon>
        <taxon>Pentapetalae</taxon>
        <taxon>rosids</taxon>
        <taxon>malvids</taxon>
        <taxon>Myrtales</taxon>
        <taxon>Lythraceae</taxon>
        <taxon>Punica</taxon>
    </lineage>
</organism>
<evidence type="ECO:0000313" key="3">
    <source>
        <dbReference type="Proteomes" id="UP000233551"/>
    </source>
</evidence>
<sequence>MEPFLHRVPVGHDSQSVRSPMPPILRQKTTGSLLWSRFFIGCESVRSPTQLALSEKATPINRYSPDKPDCQSGLPVDPTAPIRVCSFQPSLPTPFATSPTLSSCSEARCIIILHASWLEMIKVEVDETTLSGRAKGTHG</sequence>
<evidence type="ECO:0000256" key="1">
    <source>
        <dbReference type="SAM" id="MobiDB-lite"/>
    </source>
</evidence>
<proteinExistence type="predicted"/>